<feature type="compositionally biased region" description="Basic and acidic residues" evidence="1">
    <location>
        <begin position="282"/>
        <end position="298"/>
    </location>
</feature>
<organism evidence="2 3">
    <name type="scientific">Lepidopterella palustris CBS 459.81</name>
    <dbReference type="NCBI Taxonomy" id="1314670"/>
    <lineage>
        <taxon>Eukaryota</taxon>
        <taxon>Fungi</taxon>
        <taxon>Dikarya</taxon>
        <taxon>Ascomycota</taxon>
        <taxon>Pezizomycotina</taxon>
        <taxon>Dothideomycetes</taxon>
        <taxon>Pleosporomycetidae</taxon>
        <taxon>Mytilinidiales</taxon>
        <taxon>Argynnaceae</taxon>
        <taxon>Lepidopterella</taxon>
    </lineage>
</organism>
<feature type="region of interest" description="Disordered" evidence="1">
    <location>
        <begin position="545"/>
        <end position="564"/>
    </location>
</feature>
<name>A0A8E2J8S6_9PEZI</name>
<feature type="region of interest" description="Disordered" evidence="1">
    <location>
        <begin position="192"/>
        <end position="225"/>
    </location>
</feature>
<dbReference type="Proteomes" id="UP000250266">
    <property type="component" value="Unassembled WGS sequence"/>
</dbReference>
<feature type="compositionally biased region" description="Low complexity" evidence="1">
    <location>
        <begin position="215"/>
        <end position="225"/>
    </location>
</feature>
<accession>A0A8E2J8S6</accession>
<feature type="compositionally biased region" description="Low complexity" evidence="1">
    <location>
        <begin position="148"/>
        <end position="162"/>
    </location>
</feature>
<reference evidence="2 3" key="1">
    <citation type="journal article" date="2016" name="Nat. Commun.">
        <title>Ectomycorrhizal ecology is imprinted in the genome of the dominant symbiotic fungus Cenococcum geophilum.</title>
        <authorList>
            <consortium name="DOE Joint Genome Institute"/>
            <person name="Peter M."/>
            <person name="Kohler A."/>
            <person name="Ohm R.A."/>
            <person name="Kuo A."/>
            <person name="Krutzmann J."/>
            <person name="Morin E."/>
            <person name="Arend M."/>
            <person name="Barry K.W."/>
            <person name="Binder M."/>
            <person name="Choi C."/>
            <person name="Clum A."/>
            <person name="Copeland A."/>
            <person name="Grisel N."/>
            <person name="Haridas S."/>
            <person name="Kipfer T."/>
            <person name="LaButti K."/>
            <person name="Lindquist E."/>
            <person name="Lipzen A."/>
            <person name="Maire R."/>
            <person name="Meier B."/>
            <person name="Mihaltcheva S."/>
            <person name="Molinier V."/>
            <person name="Murat C."/>
            <person name="Poggeler S."/>
            <person name="Quandt C.A."/>
            <person name="Sperisen C."/>
            <person name="Tritt A."/>
            <person name="Tisserant E."/>
            <person name="Crous P.W."/>
            <person name="Henrissat B."/>
            <person name="Nehls U."/>
            <person name="Egli S."/>
            <person name="Spatafora J.W."/>
            <person name="Grigoriev I.V."/>
            <person name="Martin F.M."/>
        </authorList>
    </citation>
    <scope>NUCLEOTIDE SEQUENCE [LARGE SCALE GENOMIC DNA]</scope>
    <source>
        <strain evidence="2 3">CBS 459.81</strain>
    </source>
</reference>
<feature type="compositionally biased region" description="Polar residues" evidence="1">
    <location>
        <begin position="192"/>
        <end position="201"/>
    </location>
</feature>
<sequence length="682" mass="73276">MASASPPMVYRSGTLSNRDVLQDEAEYNASTVENPLEHLSSQSISPSSQSIQTTLDLMIRQDPMAHLYRPNTHDQLPDEPPPPYEIENALGPVLTSTASIMAANAPEIAPVEYSCENSPQLVLNSSQDILPPPSNPARLSASLYCNSTSTTSPMMSPRSPRSLQTLPSPSYFPSPLIERSNSNSISQMAPQITVTTRSSKAQEAGFELQNPPSTPRSDSSSSLPSIAMLSSSEPLQHTRNAGALTAYLIPFPKPRLQGVNPASIPTRFLIYTPLPPPLSRPAEGEKESHWHKTQRRWQEDVRKATISNASAATWKGAKAKATRAIGRGVSMTKTTNLEFLDRVSEGALASTVAPASPPLSPPQTPTPQPAEFPSTSTPASLSAAATSFDINRSTPPTCTSTSTSTSAPTSPFCPSNLKPSFTPKPAKRLQNLTLIYPPSLALTPDQVREEFTASLLRSRSKSQRDALIAGSLLPFAAAVDVSLLLTFGGLTEVSAVWAHSSIRGAKTSKQVTKGLAAAQAAEGEGKAVVVGCTCGHHEEEFGPAVTVADPPSAPSGNNKGKGKPINLSLHSSPHLEPLAQYLSMHCLRRDFALFSHLNNMAYDVTEAAVLEAIGWCPQRREGRDLEVEDGKGKVEVLTAEEDEMWQVRETMKDLKRLVKKGAGEWVGWCRGFQKDPVGGLRK</sequence>
<feature type="region of interest" description="Disordered" evidence="1">
    <location>
        <begin position="1"/>
        <end position="29"/>
    </location>
</feature>
<feature type="compositionally biased region" description="Pro residues" evidence="1">
    <location>
        <begin position="355"/>
        <end position="370"/>
    </location>
</feature>
<evidence type="ECO:0000313" key="3">
    <source>
        <dbReference type="Proteomes" id="UP000250266"/>
    </source>
</evidence>
<dbReference type="AlphaFoldDB" id="A0A8E2J8S6"/>
<protein>
    <submittedName>
        <fullName evidence="2">Uncharacterized protein</fullName>
    </submittedName>
</protein>
<proteinExistence type="predicted"/>
<dbReference type="OrthoDB" id="3189033at2759"/>
<dbReference type="EMBL" id="KV745718">
    <property type="protein sequence ID" value="OCK73578.1"/>
    <property type="molecule type" value="Genomic_DNA"/>
</dbReference>
<feature type="non-terminal residue" evidence="2">
    <location>
        <position position="682"/>
    </location>
</feature>
<feature type="region of interest" description="Disordered" evidence="1">
    <location>
        <begin position="279"/>
        <end position="298"/>
    </location>
</feature>
<gene>
    <name evidence="2" type="ORF">K432DRAFT_364711</name>
</gene>
<evidence type="ECO:0000313" key="2">
    <source>
        <dbReference type="EMBL" id="OCK73578.1"/>
    </source>
</evidence>
<evidence type="ECO:0000256" key="1">
    <source>
        <dbReference type="SAM" id="MobiDB-lite"/>
    </source>
</evidence>
<keyword evidence="3" id="KW-1185">Reference proteome</keyword>
<feature type="region of interest" description="Disordered" evidence="1">
    <location>
        <begin position="148"/>
        <end position="168"/>
    </location>
</feature>
<feature type="compositionally biased region" description="Low complexity" evidence="1">
    <location>
        <begin position="373"/>
        <end position="415"/>
    </location>
</feature>
<feature type="region of interest" description="Disordered" evidence="1">
    <location>
        <begin position="350"/>
        <end position="417"/>
    </location>
</feature>